<dbReference type="Proteomes" id="UP000005926">
    <property type="component" value="Unassembled WGS sequence"/>
</dbReference>
<sequence>MNQLIYRLISKRKRISPHIEKFEFDIGIFIVSIWVVEKDNQYFLIDSGLAKLLPRMAEYVVRNFYDKKRVSGVFLTHGHSDHIGGIPRLKTLLPNLPIVIDSREIPFVSGEKPYPGREKLEPITFKKQDFIELGTPESNELLEQAGLKAIYSPGHSPGHTCYYHVEDNLLIGGDLLTTNRAGVLSAPMKEYTADMPKALETAHTVLKEYSQAILSVAHGGEVKNALQEMGKSKWFQNS</sequence>
<protein>
    <submittedName>
        <fullName evidence="2">Metallo-beta-lactamase domain protein</fullName>
    </submittedName>
</protein>
<dbReference type="SUPFAM" id="SSF56281">
    <property type="entry name" value="Metallo-hydrolase/oxidoreductase"/>
    <property type="match status" value="1"/>
</dbReference>
<dbReference type="GeneID" id="78412217"/>
<dbReference type="SMART" id="SM00849">
    <property type="entry name" value="Lactamase_B"/>
    <property type="match status" value="1"/>
</dbReference>
<dbReference type="PANTHER" id="PTHR42951:SF17">
    <property type="entry name" value="METALLO-BETA-LACTAMASE DOMAIN-CONTAINING PROTEIN"/>
    <property type="match status" value="1"/>
</dbReference>
<feature type="domain" description="Metallo-beta-lactamase" evidence="1">
    <location>
        <begin position="30"/>
        <end position="213"/>
    </location>
</feature>
<dbReference type="eggNOG" id="COG0491">
    <property type="taxonomic scope" value="Bacteria"/>
</dbReference>
<reference evidence="2 3" key="1">
    <citation type="submission" date="2009-08" db="EMBL/GenBank/DDBJ databases">
        <authorList>
            <person name="Muzny D."/>
            <person name="Qin X."/>
            <person name="Deng J."/>
            <person name="Jiang H."/>
            <person name="Liu Y."/>
            <person name="Qu J."/>
            <person name="Song X.-Z."/>
            <person name="Zhang L."/>
            <person name="Thornton R."/>
            <person name="Coyle M."/>
            <person name="Francisco L."/>
            <person name="Jackson L."/>
            <person name="Javaid M."/>
            <person name="Korchina V."/>
            <person name="Kovar C."/>
            <person name="Mata R."/>
            <person name="Mathew T."/>
            <person name="Ngo R."/>
            <person name="Nguyen L."/>
            <person name="Nguyen N."/>
            <person name="Okwuonu G."/>
            <person name="Ongeri F."/>
            <person name="Pham C."/>
            <person name="Simmons D."/>
            <person name="Wilczek-Boney K."/>
            <person name="Hale W."/>
            <person name="Jakkamsetti A."/>
            <person name="Pham P."/>
            <person name="Ruth R."/>
            <person name="San Lucas F."/>
            <person name="Warren J."/>
            <person name="Zhang J."/>
            <person name="Zhao Z."/>
            <person name="Zhou C."/>
            <person name="Zhu D."/>
            <person name="Lee S."/>
            <person name="Bess C."/>
            <person name="Blankenburg K."/>
            <person name="Forbes L."/>
            <person name="Fu Q."/>
            <person name="Gubbala S."/>
            <person name="Hirani K."/>
            <person name="Jayaseelan J.C."/>
            <person name="Lara F."/>
            <person name="Munidasa M."/>
            <person name="Palculict T."/>
            <person name="Patil S."/>
            <person name="Pu L.-L."/>
            <person name="Saada N."/>
            <person name="Tang L."/>
            <person name="Weissenberger G."/>
            <person name="Zhu Y."/>
            <person name="Hemphill L."/>
            <person name="Shang Y."/>
            <person name="Youmans B."/>
            <person name="Ayvaz T."/>
            <person name="Ross M."/>
            <person name="Santibanez J."/>
            <person name="Aqrawi P."/>
            <person name="Gross S."/>
            <person name="Joshi V."/>
            <person name="Fowler G."/>
            <person name="Nazareth L."/>
            <person name="Reid J."/>
            <person name="Worley K."/>
            <person name="Petrosino J."/>
            <person name="Highlander S."/>
            <person name="Gibbs R."/>
        </authorList>
    </citation>
    <scope>NUCLEOTIDE SEQUENCE [LARGE SCALE GENOMIC DNA]</scope>
    <source>
        <strain evidence="2 3">ATCC 49175</strain>
    </source>
</reference>
<dbReference type="InterPro" id="IPR001279">
    <property type="entry name" value="Metallo-B-lactamas"/>
</dbReference>
<gene>
    <name evidence="2" type="ORF">HMPREF0444_1478</name>
</gene>
<dbReference type="STRING" id="638301.HMPREF0444_1478"/>
<organism evidence="2 3">
    <name type="scientific">Granulicatella adiacens ATCC 49175</name>
    <dbReference type="NCBI Taxonomy" id="638301"/>
    <lineage>
        <taxon>Bacteria</taxon>
        <taxon>Bacillati</taxon>
        <taxon>Bacillota</taxon>
        <taxon>Bacilli</taxon>
        <taxon>Lactobacillales</taxon>
        <taxon>Carnobacteriaceae</taxon>
        <taxon>Granulicatella</taxon>
    </lineage>
</organism>
<dbReference type="EMBL" id="ACKZ01000021">
    <property type="protein sequence ID" value="EEW36746.1"/>
    <property type="molecule type" value="Genomic_DNA"/>
</dbReference>
<dbReference type="CDD" id="cd07721">
    <property type="entry name" value="yflN-like_MBL-fold"/>
    <property type="match status" value="1"/>
</dbReference>
<dbReference type="HOGENOM" id="CLU_030571_2_4_9"/>
<dbReference type="InterPro" id="IPR050855">
    <property type="entry name" value="NDM-1-like"/>
</dbReference>
<keyword evidence="3" id="KW-1185">Reference proteome</keyword>
<evidence type="ECO:0000259" key="1">
    <source>
        <dbReference type="SMART" id="SM00849"/>
    </source>
</evidence>
<evidence type="ECO:0000313" key="3">
    <source>
        <dbReference type="Proteomes" id="UP000005926"/>
    </source>
</evidence>
<dbReference type="PANTHER" id="PTHR42951">
    <property type="entry name" value="METALLO-BETA-LACTAMASE DOMAIN-CONTAINING"/>
    <property type="match status" value="1"/>
</dbReference>
<dbReference type="Pfam" id="PF00753">
    <property type="entry name" value="Lactamase_B"/>
    <property type="match status" value="1"/>
</dbReference>
<dbReference type="InterPro" id="IPR036866">
    <property type="entry name" value="RibonucZ/Hydroxyglut_hydro"/>
</dbReference>
<name>C8NHT3_9LACT</name>
<dbReference type="RefSeq" id="WP_005608044.1">
    <property type="nucleotide sequence ID" value="NZ_CP102283.1"/>
</dbReference>
<dbReference type="AlphaFoldDB" id="C8NHT3"/>
<evidence type="ECO:0000313" key="2">
    <source>
        <dbReference type="EMBL" id="EEW36746.1"/>
    </source>
</evidence>
<dbReference type="Gene3D" id="3.60.15.10">
    <property type="entry name" value="Ribonuclease Z/Hydroxyacylglutathione hydrolase-like"/>
    <property type="match status" value="1"/>
</dbReference>
<comment type="caution">
    <text evidence="2">The sequence shown here is derived from an EMBL/GenBank/DDBJ whole genome shotgun (WGS) entry which is preliminary data.</text>
</comment>
<accession>C8NHT3</accession>
<proteinExistence type="predicted"/>